<evidence type="ECO:0000313" key="2">
    <source>
        <dbReference type="EMBL" id="KXS17394.1"/>
    </source>
</evidence>
<protein>
    <submittedName>
        <fullName evidence="2">Uncharacterized protein</fullName>
    </submittedName>
</protein>
<name>A0A139ALH7_GONPJ</name>
<proteinExistence type="predicted"/>
<gene>
    <name evidence="2" type="ORF">M427DRAFT_260554</name>
</gene>
<organism evidence="2 3">
    <name type="scientific">Gonapodya prolifera (strain JEL478)</name>
    <name type="common">Monoblepharis prolifera</name>
    <dbReference type="NCBI Taxonomy" id="1344416"/>
    <lineage>
        <taxon>Eukaryota</taxon>
        <taxon>Fungi</taxon>
        <taxon>Fungi incertae sedis</taxon>
        <taxon>Chytridiomycota</taxon>
        <taxon>Chytridiomycota incertae sedis</taxon>
        <taxon>Monoblepharidomycetes</taxon>
        <taxon>Monoblepharidales</taxon>
        <taxon>Gonapodyaceae</taxon>
        <taxon>Gonapodya</taxon>
    </lineage>
</organism>
<feature type="non-terminal residue" evidence="2">
    <location>
        <position position="1"/>
    </location>
</feature>
<keyword evidence="3" id="KW-1185">Reference proteome</keyword>
<reference evidence="2 3" key="1">
    <citation type="journal article" date="2015" name="Genome Biol. Evol.">
        <title>Phylogenomic analyses indicate that early fungi evolved digesting cell walls of algal ancestors of land plants.</title>
        <authorList>
            <person name="Chang Y."/>
            <person name="Wang S."/>
            <person name="Sekimoto S."/>
            <person name="Aerts A.L."/>
            <person name="Choi C."/>
            <person name="Clum A."/>
            <person name="LaButti K.M."/>
            <person name="Lindquist E.A."/>
            <person name="Yee Ngan C."/>
            <person name="Ohm R.A."/>
            <person name="Salamov A.A."/>
            <person name="Grigoriev I.V."/>
            <person name="Spatafora J.W."/>
            <person name="Berbee M.L."/>
        </authorList>
    </citation>
    <scope>NUCLEOTIDE SEQUENCE [LARGE SCALE GENOMIC DNA]</scope>
    <source>
        <strain evidence="2 3">JEL478</strain>
    </source>
</reference>
<dbReference type="Proteomes" id="UP000070544">
    <property type="component" value="Unassembled WGS sequence"/>
</dbReference>
<dbReference type="EMBL" id="KQ965747">
    <property type="protein sequence ID" value="KXS17394.1"/>
    <property type="molecule type" value="Genomic_DNA"/>
</dbReference>
<feature type="region of interest" description="Disordered" evidence="1">
    <location>
        <begin position="110"/>
        <end position="129"/>
    </location>
</feature>
<evidence type="ECO:0000256" key="1">
    <source>
        <dbReference type="SAM" id="MobiDB-lite"/>
    </source>
</evidence>
<accession>A0A139ALH7</accession>
<dbReference type="AlphaFoldDB" id="A0A139ALH7"/>
<evidence type="ECO:0000313" key="3">
    <source>
        <dbReference type="Proteomes" id="UP000070544"/>
    </source>
</evidence>
<sequence length="151" mass="16226">NPSPLHLLLSDHILPQADVTSFPLARGESSFVRDASLPASYFGHMNTTKLTNSATANPFPSLSTGSPSGTVFSPRSARACSTNTTAAGGSVRLSRHGSSIALTALSGMLGRRRSASRTPRGEQNIEMERASPVSFSREIRTRELLLTLWWN</sequence>